<keyword evidence="8" id="KW-1185">Reference proteome</keyword>
<evidence type="ECO:0000313" key="9">
    <source>
        <dbReference type="WBParaSite" id="Pan_g20145.t1"/>
    </source>
</evidence>
<dbReference type="InterPro" id="IPR000719">
    <property type="entry name" value="Prot_kinase_dom"/>
</dbReference>
<dbReference type="Pfam" id="PF00069">
    <property type="entry name" value="Pkinase"/>
    <property type="match status" value="1"/>
</dbReference>
<evidence type="ECO:0000256" key="1">
    <source>
        <dbReference type="ARBA" id="ARBA00012513"/>
    </source>
</evidence>
<evidence type="ECO:0000313" key="8">
    <source>
        <dbReference type="Proteomes" id="UP000492821"/>
    </source>
</evidence>
<dbReference type="InterPro" id="IPR017441">
    <property type="entry name" value="Protein_kinase_ATP_BS"/>
</dbReference>
<dbReference type="PROSITE" id="PS00108">
    <property type="entry name" value="PROTEIN_KINASE_ST"/>
    <property type="match status" value="1"/>
</dbReference>
<name>A0A7E4VEK5_PANRE</name>
<dbReference type="Proteomes" id="UP000492821">
    <property type="component" value="Unassembled WGS sequence"/>
</dbReference>
<comment type="similarity">
    <text evidence="5">Belongs to the protein kinase superfamily.</text>
</comment>
<dbReference type="GO" id="GO:0004674">
    <property type="term" value="F:protein serine/threonine kinase activity"/>
    <property type="evidence" value="ECO:0007669"/>
    <property type="project" value="UniProtKB-KW"/>
</dbReference>
<proteinExistence type="inferred from homology"/>
<dbReference type="SMART" id="SM00220">
    <property type="entry name" value="S_TKc"/>
    <property type="match status" value="1"/>
</dbReference>
<keyword evidence="2 4" id="KW-0547">Nucleotide-binding</keyword>
<keyword evidence="5" id="KW-0723">Serine/threonine-protein kinase</keyword>
<keyword evidence="5" id="KW-0808">Transferase</keyword>
<evidence type="ECO:0000256" key="2">
    <source>
        <dbReference type="ARBA" id="ARBA00022741"/>
    </source>
</evidence>
<keyword evidence="3 4" id="KW-0067">ATP-binding</keyword>
<dbReference type="InterPro" id="IPR050235">
    <property type="entry name" value="CK1_Ser-Thr_kinase"/>
</dbReference>
<evidence type="ECO:0000256" key="6">
    <source>
        <dbReference type="SAM" id="MobiDB-lite"/>
    </source>
</evidence>
<feature type="compositionally biased region" description="Polar residues" evidence="6">
    <location>
        <begin position="36"/>
        <end position="54"/>
    </location>
</feature>
<protein>
    <recommendedName>
        <fullName evidence="1">non-specific serine/threonine protein kinase</fullName>
        <ecNumber evidence="1">2.7.11.1</ecNumber>
    </recommendedName>
</protein>
<feature type="compositionally biased region" description="Basic residues" evidence="6">
    <location>
        <begin position="55"/>
        <end position="69"/>
    </location>
</feature>
<dbReference type="EC" id="2.7.11.1" evidence="1"/>
<dbReference type="PROSITE" id="PS00107">
    <property type="entry name" value="PROTEIN_KINASE_ATP"/>
    <property type="match status" value="1"/>
</dbReference>
<dbReference type="PANTHER" id="PTHR11909">
    <property type="entry name" value="CASEIN KINASE-RELATED"/>
    <property type="match status" value="1"/>
</dbReference>
<reference evidence="8" key="1">
    <citation type="journal article" date="2013" name="Genetics">
        <title>The draft genome and transcriptome of Panagrellus redivivus are shaped by the harsh demands of a free-living lifestyle.</title>
        <authorList>
            <person name="Srinivasan J."/>
            <person name="Dillman A.R."/>
            <person name="Macchietto M.G."/>
            <person name="Heikkinen L."/>
            <person name="Lakso M."/>
            <person name="Fracchia K.M."/>
            <person name="Antoshechkin I."/>
            <person name="Mortazavi A."/>
            <person name="Wong G."/>
            <person name="Sternberg P.W."/>
        </authorList>
    </citation>
    <scope>NUCLEOTIDE SEQUENCE [LARGE SCALE GENOMIC DNA]</scope>
    <source>
        <strain evidence="8">MT8872</strain>
    </source>
</reference>
<dbReference type="InterPro" id="IPR011009">
    <property type="entry name" value="Kinase-like_dom_sf"/>
</dbReference>
<feature type="compositionally biased region" description="Polar residues" evidence="6">
    <location>
        <begin position="14"/>
        <end position="24"/>
    </location>
</feature>
<evidence type="ECO:0000259" key="7">
    <source>
        <dbReference type="PROSITE" id="PS50011"/>
    </source>
</evidence>
<reference evidence="9" key="2">
    <citation type="submission" date="2020-10" db="UniProtKB">
        <authorList>
            <consortium name="WormBaseParasite"/>
        </authorList>
    </citation>
    <scope>IDENTIFICATION</scope>
</reference>
<organism evidence="8 9">
    <name type="scientific">Panagrellus redivivus</name>
    <name type="common">Microworm</name>
    <dbReference type="NCBI Taxonomy" id="6233"/>
    <lineage>
        <taxon>Eukaryota</taxon>
        <taxon>Metazoa</taxon>
        <taxon>Ecdysozoa</taxon>
        <taxon>Nematoda</taxon>
        <taxon>Chromadorea</taxon>
        <taxon>Rhabditida</taxon>
        <taxon>Tylenchina</taxon>
        <taxon>Panagrolaimomorpha</taxon>
        <taxon>Panagrolaimoidea</taxon>
        <taxon>Panagrolaimidae</taxon>
        <taxon>Panagrellus</taxon>
    </lineage>
</organism>
<dbReference type="PROSITE" id="PS50011">
    <property type="entry name" value="PROTEIN_KINASE_DOM"/>
    <property type="match status" value="1"/>
</dbReference>
<keyword evidence="5" id="KW-0418">Kinase</keyword>
<feature type="region of interest" description="Disordered" evidence="6">
    <location>
        <begin position="1"/>
        <end position="92"/>
    </location>
</feature>
<evidence type="ECO:0000256" key="5">
    <source>
        <dbReference type="RuleBase" id="RU000304"/>
    </source>
</evidence>
<dbReference type="SUPFAM" id="SSF56112">
    <property type="entry name" value="Protein kinase-like (PK-like)"/>
    <property type="match status" value="1"/>
</dbReference>
<accession>A0A7E4VEK5</accession>
<feature type="domain" description="Protein kinase" evidence="7">
    <location>
        <begin position="117"/>
        <end position="382"/>
    </location>
</feature>
<evidence type="ECO:0000256" key="3">
    <source>
        <dbReference type="ARBA" id="ARBA00022840"/>
    </source>
</evidence>
<dbReference type="AlphaFoldDB" id="A0A7E4VEK5"/>
<sequence length="441" mass="49976">MMAARKGPSAEGSAENNSNVSAHFSSEHAPKKSPNHRSPLSAENTKSKSNSTGNAKRRAKSLGHRKRNKATLGSQENDKRPSAENLKSIVMQPKVKKKYGRKGTPLLQPKARLQDNYVIEAMIGGGGFGQVYRAFHEVKGIHVAVKVEPKDHEPGRMILEQSILTELRGFPNAPTLYGSGSVDNINFIIMEILGANLSDLRKKQPDQRLSVGSGMRCILQGCTALRTLHGIGYIHRDVKPSNFCIGEKGFQRRIVYLVDFGLSRKYRDKHGNLRRQRRVAEFRGTLKYVSVNVHRKKDQGPVDDFISLYYSAVEITEGNLPWRMQRDQKVVEKAKLDFRLDEYVKFQTLAMFVSAVLRHFGAVELQGRVELRFNSGNYQGFTAIRYHRCQSLRLGSDRFCKCFMTLGFQTFEFLFVDEMHKKRGMDAIVLNVAQCYDDSRL</sequence>
<dbReference type="WBParaSite" id="Pan_g20145.t1">
    <property type="protein sequence ID" value="Pan_g20145.t1"/>
    <property type="gene ID" value="Pan_g20145"/>
</dbReference>
<dbReference type="GO" id="GO:0005524">
    <property type="term" value="F:ATP binding"/>
    <property type="evidence" value="ECO:0007669"/>
    <property type="project" value="UniProtKB-UniRule"/>
</dbReference>
<evidence type="ECO:0000256" key="4">
    <source>
        <dbReference type="PROSITE-ProRule" id="PRU10141"/>
    </source>
</evidence>
<dbReference type="InterPro" id="IPR008271">
    <property type="entry name" value="Ser/Thr_kinase_AS"/>
</dbReference>
<dbReference type="Gene3D" id="1.10.510.10">
    <property type="entry name" value="Transferase(Phosphotransferase) domain 1"/>
    <property type="match status" value="1"/>
</dbReference>
<feature type="binding site" evidence="4">
    <location>
        <position position="146"/>
    </location>
    <ligand>
        <name>ATP</name>
        <dbReference type="ChEBI" id="CHEBI:30616"/>
    </ligand>
</feature>